<evidence type="ECO:0000256" key="6">
    <source>
        <dbReference type="ARBA" id="ARBA00022832"/>
    </source>
</evidence>
<name>A0A0K0EUU2_STRVS</name>
<evidence type="ECO:0000256" key="9">
    <source>
        <dbReference type="ARBA" id="ARBA00023136"/>
    </source>
</evidence>
<dbReference type="Proteomes" id="UP000035680">
    <property type="component" value="Unassembled WGS sequence"/>
</dbReference>
<evidence type="ECO:0000313" key="13">
    <source>
        <dbReference type="WBParaSite" id="SVE_0028800.1"/>
    </source>
</evidence>
<comment type="similarity">
    <text evidence="11">Belongs to the ELO family.</text>
</comment>
<feature type="transmembrane region" description="Helical" evidence="11">
    <location>
        <begin position="182"/>
        <end position="200"/>
    </location>
</feature>
<dbReference type="STRING" id="75913.A0A0K0EUU2"/>
<dbReference type="GO" id="GO:0034626">
    <property type="term" value="P:fatty acid elongation, polyunsaturated fatty acid"/>
    <property type="evidence" value="ECO:0007669"/>
    <property type="project" value="TreeGrafter"/>
</dbReference>
<dbReference type="InterPro" id="IPR002076">
    <property type="entry name" value="ELO_fam"/>
</dbReference>
<reference evidence="12" key="1">
    <citation type="submission" date="2014-07" db="EMBL/GenBank/DDBJ databases">
        <authorList>
            <person name="Martin A.A"/>
            <person name="De Silva N."/>
        </authorList>
    </citation>
    <scope>NUCLEOTIDE SEQUENCE</scope>
</reference>
<dbReference type="PANTHER" id="PTHR11157">
    <property type="entry name" value="FATTY ACID ACYL TRANSFERASE-RELATED"/>
    <property type="match status" value="1"/>
</dbReference>
<sequence length="281" mass="33345">MEYFEFISNLGVNEMENIPNSKFKHGYRLSIESYFDPHDAETFVTKYWALTIPIGISYVITVFTLQSLLKDKKPYKLSWFEPLWNGLLAIFSFIGLIRISEEMFYTLKDEGIYASICHSFHADTVSANWYLFFAFSKFLELGDTILLVLKKKKLTFLHCYHHAIVLVYTSQSGAEQIGAGRWYIWMNFLAHSLMYTYFTIMSLNMRSIKNYACYVTFIQTLQMFIGIIISGSVYFVKRYTKYRCKQTYFNLYFCFTIYLSFAFLFVKFFANSYYRKKIKTI</sequence>
<keyword evidence="7 11" id="KW-1133">Transmembrane helix</keyword>
<keyword evidence="3 11" id="KW-0444">Lipid biosynthesis</keyword>
<keyword evidence="10 11" id="KW-0275">Fatty acid biosynthesis</keyword>
<dbReference type="UniPathway" id="UPA00094"/>
<dbReference type="GO" id="GO:0042761">
    <property type="term" value="P:very long-chain fatty acid biosynthetic process"/>
    <property type="evidence" value="ECO:0007669"/>
    <property type="project" value="TreeGrafter"/>
</dbReference>
<feature type="transmembrane region" description="Helical" evidence="11">
    <location>
        <begin position="129"/>
        <end position="149"/>
    </location>
</feature>
<evidence type="ECO:0000256" key="4">
    <source>
        <dbReference type="ARBA" id="ARBA00022679"/>
    </source>
</evidence>
<keyword evidence="4 11" id="KW-0808">Transferase</keyword>
<dbReference type="AlphaFoldDB" id="A0A0K0EUU2"/>
<dbReference type="GO" id="GO:0005789">
    <property type="term" value="C:endoplasmic reticulum membrane"/>
    <property type="evidence" value="ECO:0007669"/>
    <property type="project" value="TreeGrafter"/>
</dbReference>
<evidence type="ECO:0000256" key="5">
    <source>
        <dbReference type="ARBA" id="ARBA00022692"/>
    </source>
</evidence>
<feature type="transmembrane region" description="Helical" evidence="11">
    <location>
        <begin position="212"/>
        <end position="236"/>
    </location>
</feature>
<evidence type="ECO:0000256" key="2">
    <source>
        <dbReference type="ARBA" id="ARBA00005194"/>
    </source>
</evidence>
<feature type="transmembrane region" description="Helical" evidence="11">
    <location>
        <begin position="77"/>
        <end position="99"/>
    </location>
</feature>
<comment type="pathway">
    <text evidence="2">Lipid metabolism; fatty acid biosynthesis.</text>
</comment>
<dbReference type="PANTHER" id="PTHR11157:SF17">
    <property type="entry name" value="ELONGATION OF VERY LONG CHAIN FATTY ACIDS PROTEIN 6"/>
    <property type="match status" value="1"/>
</dbReference>
<dbReference type="WBParaSite" id="SVE_0028800.1">
    <property type="protein sequence ID" value="SVE_0028800.1"/>
    <property type="gene ID" value="SVE_0028800"/>
</dbReference>
<dbReference type="GO" id="GO:0009922">
    <property type="term" value="F:fatty acid elongase activity"/>
    <property type="evidence" value="ECO:0007669"/>
    <property type="project" value="UniProtKB-EC"/>
</dbReference>
<feature type="transmembrane region" description="Helical" evidence="11">
    <location>
        <begin position="47"/>
        <end position="65"/>
    </location>
</feature>
<keyword evidence="6 11" id="KW-0276">Fatty acid metabolism</keyword>
<organism evidence="12 13">
    <name type="scientific">Strongyloides venezuelensis</name>
    <name type="common">Threadworm</name>
    <dbReference type="NCBI Taxonomy" id="75913"/>
    <lineage>
        <taxon>Eukaryota</taxon>
        <taxon>Metazoa</taxon>
        <taxon>Ecdysozoa</taxon>
        <taxon>Nematoda</taxon>
        <taxon>Chromadorea</taxon>
        <taxon>Rhabditida</taxon>
        <taxon>Tylenchina</taxon>
        <taxon>Panagrolaimomorpha</taxon>
        <taxon>Strongyloidoidea</taxon>
        <taxon>Strongyloididae</taxon>
        <taxon>Strongyloides</taxon>
    </lineage>
</organism>
<dbReference type="GO" id="GO:0019367">
    <property type="term" value="P:fatty acid elongation, saturated fatty acid"/>
    <property type="evidence" value="ECO:0007669"/>
    <property type="project" value="TreeGrafter"/>
</dbReference>
<keyword evidence="9 11" id="KW-0472">Membrane</keyword>
<accession>A0A0K0EUU2</accession>
<evidence type="ECO:0000256" key="7">
    <source>
        <dbReference type="ARBA" id="ARBA00022989"/>
    </source>
</evidence>
<dbReference type="Pfam" id="PF01151">
    <property type="entry name" value="ELO"/>
    <property type="match status" value="1"/>
</dbReference>
<evidence type="ECO:0000256" key="10">
    <source>
        <dbReference type="ARBA" id="ARBA00023160"/>
    </source>
</evidence>
<evidence type="ECO:0000256" key="8">
    <source>
        <dbReference type="ARBA" id="ARBA00023098"/>
    </source>
</evidence>
<comment type="catalytic activity">
    <reaction evidence="11">
        <text>a very-long-chain acyl-CoA + malonyl-CoA + H(+) = a very-long-chain 3-oxoacyl-CoA + CO2 + CoA</text>
        <dbReference type="Rhea" id="RHEA:32727"/>
        <dbReference type="ChEBI" id="CHEBI:15378"/>
        <dbReference type="ChEBI" id="CHEBI:16526"/>
        <dbReference type="ChEBI" id="CHEBI:57287"/>
        <dbReference type="ChEBI" id="CHEBI:57384"/>
        <dbReference type="ChEBI" id="CHEBI:90725"/>
        <dbReference type="ChEBI" id="CHEBI:90736"/>
        <dbReference type="EC" id="2.3.1.199"/>
    </reaction>
</comment>
<dbReference type="GO" id="GO:0034625">
    <property type="term" value="P:fatty acid elongation, monounsaturated fatty acid"/>
    <property type="evidence" value="ECO:0007669"/>
    <property type="project" value="TreeGrafter"/>
</dbReference>
<dbReference type="GO" id="GO:0030148">
    <property type="term" value="P:sphingolipid biosynthetic process"/>
    <property type="evidence" value="ECO:0007669"/>
    <property type="project" value="TreeGrafter"/>
</dbReference>
<dbReference type="EC" id="2.3.1.199" evidence="11"/>
<keyword evidence="8 11" id="KW-0443">Lipid metabolism</keyword>
<proteinExistence type="inferred from homology"/>
<evidence type="ECO:0000256" key="11">
    <source>
        <dbReference type="RuleBase" id="RU361115"/>
    </source>
</evidence>
<keyword evidence="12" id="KW-1185">Reference proteome</keyword>
<evidence type="ECO:0000256" key="1">
    <source>
        <dbReference type="ARBA" id="ARBA00004141"/>
    </source>
</evidence>
<keyword evidence="5 11" id="KW-0812">Transmembrane</keyword>
<evidence type="ECO:0000256" key="3">
    <source>
        <dbReference type="ARBA" id="ARBA00022516"/>
    </source>
</evidence>
<protein>
    <recommendedName>
        <fullName evidence="11">Elongation of very long chain fatty acids protein</fullName>
        <ecNumber evidence="11">2.3.1.199</ecNumber>
    </recommendedName>
    <alternativeName>
        <fullName evidence="11">Very-long-chain 3-oxoacyl-CoA synthase</fullName>
    </alternativeName>
</protein>
<feature type="transmembrane region" description="Helical" evidence="11">
    <location>
        <begin position="248"/>
        <end position="270"/>
    </location>
</feature>
<evidence type="ECO:0000313" key="12">
    <source>
        <dbReference type="Proteomes" id="UP000035680"/>
    </source>
</evidence>
<comment type="subcellular location">
    <subcellularLocation>
        <location evidence="1">Membrane</location>
        <topology evidence="1">Multi-pass membrane protein</topology>
    </subcellularLocation>
</comment>
<reference evidence="13" key="2">
    <citation type="submission" date="2015-08" db="UniProtKB">
        <authorList>
            <consortium name="WormBaseParasite"/>
        </authorList>
    </citation>
    <scope>IDENTIFICATION</scope>
</reference>